<comment type="caution">
    <text evidence="1">The sequence shown here is derived from an EMBL/GenBank/DDBJ whole genome shotgun (WGS) entry which is preliminary data.</text>
</comment>
<protein>
    <submittedName>
        <fullName evidence="1">Uncharacterized protein</fullName>
    </submittedName>
</protein>
<evidence type="ECO:0000313" key="1">
    <source>
        <dbReference type="EMBL" id="GAI75662.1"/>
    </source>
</evidence>
<sequence length="92" mass="10741">MHVRVLFTAYFYRGDLMEPKYKLGQKVIIKPVKNQTLSARDSDIGQYAGQSGIVTDYYWLRPNMGEVFYIYTVKIGDDEKEIVLHEDEMKAD</sequence>
<proteinExistence type="predicted"/>
<accession>X1R4H7</accession>
<gene>
    <name evidence="1" type="ORF">S12H4_25586</name>
</gene>
<organism evidence="1">
    <name type="scientific">marine sediment metagenome</name>
    <dbReference type="NCBI Taxonomy" id="412755"/>
    <lineage>
        <taxon>unclassified sequences</taxon>
        <taxon>metagenomes</taxon>
        <taxon>ecological metagenomes</taxon>
    </lineage>
</organism>
<reference evidence="1" key="1">
    <citation type="journal article" date="2014" name="Front. Microbiol.">
        <title>High frequency of phylogenetically diverse reductive dehalogenase-homologous genes in deep subseafloor sedimentary metagenomes.</title>
        <authorList>
            <person name="Kawai M."/>
            <person name="Futagami T."/>
            <person name="Toyoda A."/>
            <person name="Takaki Y."/>
            <person name="Nishi S."/>
            <person name="Hori S."/>
            <person name="Arai W."/>
            <person name="Tsubouchi T."/>
            <person name="Morono Y."/>
            <person name="Uchiyama I."/>
            <person name="Ito T."/>
            <person name="Fujiyama A."/>
            <person name="Inagaki F."/>
            <person name="Takami H."/>
        </authorList>
    </citation>
    <scope>NUCLEOTIDE SEQUENCE</scope>
    <source>
        <strain evidence="1">Expedition CK06-06</strain>
    </source>
</reference>
<dbReference type="AlphaFoldDB" id="X1R4H7"/>
<name>X1R4H7_9ZZZZ</name>
<dbReference type="EMBL" id="BARW01014434">
    <property type="protein sequence ID" value="GAI75662.1"/>
    <property type="molecule type" value="Genomic_DNA"/>
</dbReference>